<dbReference type="Proteomes" id="UP000050326">
    <property type="component" value="Unassembled WGS sequence"/>
</dbReference>
<dbReference type="Gene3D" id="3.40.630.100">
    <property type="entry name" value="Poly-gamma-glutamate hydrolase, zinc-binding motif"/>
    <property type="match status" value="1"/>
</dbReference>
<organism evidence="1 2">
    <name type="scientific">Oxobacter pfennigii</name>
    <dbReference type="NCBI Taxonomy" id="36849"/>
    <lineage>
        <taxon>Bacteria</taxon>
        <taxon>Bacillati</taxon>
        <taxon>Bacillota</taxon>
        <taxon>Clostridia</taxon>
        <taxon>Eubacteriales</taxon>
        <taxon>Clostridiaceae</taxon>
        <taxon>Oxobacter</taxon>
    </lineage>
</organism>
<dbReference type="RefSeq" id="WP_054873589.1">
    <property type="nucleotide sequence ID" value="NZ_LKET01000016.1"/>
</dbReference>
<comment type="caution">
    <text evidence="1">The sequence shown here is derived from an EMBL/GenBank/DDBJ whole genome shotgun (WGS) entry which is preliminary data.</text>
</comment>
<proteinExistence type="predicted"/>
<protein>
    <recommendedName>
        <fullName evidence="3">Phage-related replication protein</fullName>
    </recommendedName>
</protein>
<keyword evidence="2" id="KW-1185">Reference proteome</keyword>
<evidence type="ECO:0000313" key="1">
    <source>
        <dbReference type="EMBL" id="KPU45975.1"/>
    </source>
</evidence>
<evidence type="ECO:0008006" key="3">
    <source>
        <dbReference type="Google" id="ProtNLM"/>
    </source>
</evidence>
<dbReference type="AlphaFoldDB" id="A0A0P9AKW9"/>
<dbReference type="OrthoDB" id="7721587at2"/>
<evidence type="ECO:0000313" key="2">
    <source>
        <dbReference type="Proteomes" id="UP000050326"/>
    </source>
</evidence>
<gene>
    <name evidence="1" type="ORF">OXPF_04550</name>
</gene>
<dbReference type="InterPro" id="IPR008585">
    <property type="entry name" value="Gamma_PGA_hydro"/>
</dbReference>
<sequence>MENGAARFILAFSLSLMIMTILSGVNSFAAADKYNNFRELSLNEKLDTDYKITRSYSNSNIAVIAIHGGNIEKGSSELAYELASQGNFNYYSFEGIKKEGNLSLHITSNNFDEPTALDMISKSDTTLSVHGCAGKDEFTYIGGLDKELAEKIRVSLKAHGFTVLDPPQHLAGIYKSNVINLNARNKGVQLEISAGLRDHFLKPHGQREVFDRYINALLEALNTIDNQETLQK</sequence>
<dbReference type="EMBL" id="LKET01000016">
    <property type="protein sequence ID" value="KPU45975.1"/>
    <property type="molecule type" value="Genomic_DNA"/>
</dbReference>
<dbReference type="Pfam" id="PF05908">
    <property type="entry name" value="Gamma_PGA_hydro"/>
    <property type="match status" value="1"/>
</dbReference>
<dbReference type="STRING" id="36849.OXPF_04550"/>
<dbReference type="InterPro" id="IPR038128">
    <property type="entry name" value="Gamma_PGA_hydro_sf"/>
</dbReference>
<reference evidence="1 2" key="1">
    <citation type="submission" date="2015-09" db="EMBL/GenBank/DDBJ databases">
        <title>Genome sequence of Oxobacter pfennigii DSM 3222.</title>
        <authorList>
            <person name="Poehlein A."/>
            <person name="Bengelsdorf F.R."/>
            <person name="Schiel-Bengelsdorf B."/>
            <person name="Duerre P."/>
            <person name="Daniel R."/>
        </authorList>
    </citation>
    <scope>NUCLEOTIDE SEQUENCE [LARGE SCALE GENOMIC DNA]</scope>
    <source>
        <strain evidence="1 2">DSM 3222</strain>
    </source>
</reference>
<name>A0A0P9AKW9_9CLOT</name>
<accession>A0A0P9AKW9</accession>